<sequence>MANSDLRPKEKSEPDFSKRSRPSSLKHRKNYGQSCDNDRRVVFARTRSLPECGGESDETSETPDAKDNHSHFCRVRSFKNTRKGLVRAGESYKAKDAVGAFKRTGSVRCYRKSVGRSESEDSTDSHTADSVGGSSLAESYYRVGVLGGAGVGKTTLVRQFLASDEQRGKENVGEVDRDLKKNTVSVLLDGDESLLEFLDDCEGEDLSLYPDAYAHPNDRDGDCPSQSDVTPFQCDAYTVVFALNDVCSLREGDLTLCHLREDLGCDRAIFLVGNKSDLVRQRHVSVEDACKLAHKYDCKYIETSAELGHRTDELLVGILRHIRRRLSTSARLESDVEDDVKSADKKRHKWKKFSVFYRFLHKTSNATDFCQDVFL</sequence>
<feature type="compositionally biased region" description="Basic and acidic residues" evidence="3">
    <location>
        <begin position="115"/>
        <end position="127"/>
    </location>
</feature>
<dbReference type="SMART" id="SM00175">
    <property type="entry name" value="RAB"/>
    <property type="match status" value="1"/>
</dbReference>
<feature type="region of interest" description="Disordered" evidence="3">
    <location>
        <begin position="1"/>
        <end position="39"/>
    </location>
</feature>
<dbReference type="InterPro" id="IPR051641">
    <property type="entry name" value="RGK_GTP-binding_reg"/>
</dbReference>
<evidence type="ECO:0000313" key="4">
    <source>
        <dbReference type="EMBL" id="KAK7505381.1"/>
    </source>
</evidence>
<keyword evidence="2" id="KW-0597">Phosphoprotein</keyword>
<gene>
    <name evidence="4" type="ORF">BaRGS_00003543</name>
</gene>
<proteinExistence type="inferred from homology"/>
<dbReference type="SMART" id="SM00173">
    <property type="entry name" value="RAS"/>
    <property type="match status" value="1"/>
</dbReference>
<feature type="compositionally biased region" description="Basic and acidic residues" evidence="3">
    <location>
        <begin position="1"/>
        <end position="18"/>
    </location>
</feature>
<feature type="region of interest" description="Disordered" evidence="3">
    <location>
        <begin position="112"/>
        <end position="133"/>
    </location>
</feature>
<dbReference type="AlphaFoldDB" id="A0ABD0M255"/>
<dbReference type="PRINTS" id="PR00449">
    <property type="entry name" value="RASTRNSFRMNG"/>
</dbReference>
<feature type="region of interest" description="Disordered" evidence="3">
    <location>
        <begin position="50"/>
        <end position="69"/>
    </location>
</feature>
<keyword evidence="5" id="KW-1185">Reference proteome</keyword>
<dbReference type="Pfam" id="PF00071">
    <property type="entry name" value="Ras"/>
    <property type="match status" value="1"/>
</dbReference>
<dbReference type="PROSITE" id="PS51421">
    <property type="entry name" value="RAS"/>
    <property type="match status" value="1"/>
</dbReference>
<evidence type="ECO:0000256" key="2">
    <source>
        <dbReference type="ARBA" id="ARBA00022553"/>
    </source>
</evidence>
<protein>
    <submittedName>
        <fullName evidence="4">Uncharacterized protein</fullName>
    </submittedName>
</protein>
<evidence type="ECO:0000313" key="5">
    <source>
        <dbReference type="Proteomes" id="UP001519460"/>
    </source>
</evidence>
<feature type="compositionally biased region" description="Basic residues" evidence="3">
    <location>
        <begin position="19"/>
        <end position="30"/>
    </location>
</feature>
<accession>A0ABD0M255</accession>
<evidence type="ECO:0000256" key="3">
    <source>
        <dbReference type="SAM" id="MobiDB-lite"/>
    </source>
</evidence>
<dbReference type="Proteomes" id="UP001519460">
    <property type="component" value="Unassembled WGS sequence"/>
</dbReference>
<dbReference type="EMBL" id="JACVVK020000011">
    <property type="protein sequence ID" value="KAK7505381.1"/>
    <property type="molecule type" value="Genomic_DNA"/>
</dbReference>
<name>A0ABD0M255_9CAEN</name>
<comment type="similarity">
    <text evidence="1">Belongs to the small GTPase superfamily. RGK family.</text>
</comment>
<organism evidence="4 5">
    <name type="scientific">Batillaria attramentaria</name>
    <dbReference type="NCBI Taxonomy" id="370345"/>
    <lineage>
        <taxon>Eukaryota</taxon>
        <taxon>Metazoa</taxon>
        <taxon>Spiralia</taxon>
        <taxon>Lophotrochozoa</taxon>
        <taxon>Mollusca</taxon>
        <taxon>Gastropoda</taxon>
        <taxon>Caenogastropoda</taxon>
        <taxon>Sorbeoconcha</taxon>
        <taxon>Cerithioidea</taxon>
        <taxon>Batillariidae</taxon>
        <taxon>Batillaria</taxon>
    </lineage>
</organism>
<dbReference type="PANTHER" id="PTHR45775:SF6">
    <property type="entry name" value="RAD, GEM_KIR FAMILY MEMBER 2, ISOFORM C"/>
    <property type="match status" value="1"/>
</dbReference>
<dbReference type="PANTHER" id="PTHR45775">
    <property type="entry name" value="RAD, GEM/KIR FAMILY MEMBER 2, ISOFORM C"/>
    <property type="match status" value="1"/>
</dbReference>
<dbReference type="Gene3D" id="3.40.50.300">
    <property type="entry name" value="P-loop containing nucleotide triphosphate hydrolases"/>
    <property type="match status" value="1"/>
</dbReference>
<dbReference type="PROSITE" id="PS51419">
    <property type="entry name" value="RAB"/>
    <property type="match status" value="1"/>
</dbReference>
<dbReference type="SUPFAM" id="SSF52540">
    <property type="entry name" value="P-loop containing nucleoside triphosphate hydrolases"/>
    <property type="match status" value="1"/>
</dbReference>
<reference evidence="4 5" key="1">
    <citation type="journal article" date="2023" name="Sci. Data">
        <title>Genome assembly of the Korean intertidal mud-creeper Batillaria attramentaria.</title>
        <authorList>
            <person name="Patra A.K."/>
            <person name="Ho P.T."/>
            <person name="Jun S."/>
            <person name="Lee S.J."/>
            <person name="Kim Y."/>
            <person name="Won Y.J."/>
        </authorList>
    </citation>
    <scope>NUCLEOTIDE SEQUENCE [LARGE SCALE GENOMIC DNA]</scope>
    <source>
        <strain evidence="4">Wonlab-2016</strain>
    </source>
</reference>
<evidence type="ECO:0000256" key="1">
    <source>
        <dbReference type="ARBA" id="ARBA00008846"/>
    </source>
</evidence>
<dbReference type="InterPro" id="IPR001806">
    <property type="entry name" value="Small_GTPase"/>
</dbReference>
<comment type="caution">
    <text evidence="4">The sequence shown here is derived from an EMBL/GenBank/DDBJ whole genome shotgun (WGS) entry which is preliminary data.</text>
</comment>
<dbReference type="InterPro" id="IPR027417">
    <property type="entry name" value="P-loop_NTPase"/>
</dbReference>